<evidence type="ECO:0000256" key="7">
    <source>
        <dbReference type="SAM" id="Phobius"/>
    </source>
</evidence>
<feature type="domain" description="RCK C-terminal" evidence="8">
    <location>
        <begin position="299"/>
        <end position="384"/>
    </location>
</feature>
<dbReference type="SUPFAM" id="SSF116726">
    <property type="entry name" value="TrkA C-terminal domain-like"/>
    <property type="match status" value="2"/>
</dbReference>
<gene>
    <name evidence="9" type="ORF">FHD67_05995</name>
</gene>
<feature type="transmembrane region" description="Helical" evidence="7">
    <location>
        <begin position="6"/>
        <end position="27"/>
    </location>
</feature>
<dbReference type="AlphaFoldDB" id="A0A5C4R867"/>
<reference evidence="9 10" key="1">
    <citation type="submission" date="2019-06" db="EMBL/GenBank/DDBJ databases">
        <authorList>
            <person name="Li J."/>
        </authorList>
    </citation>
    <scope>NUCLEOTIDE SEQUENCE [LARGE SCALE GENOMIC DNA]</scope>
    <source>
        <strain evidence="9 10">CGMCC 1.8012</strain>
    </source>
</reference>
<feature type="transmembrane region" description="Helical" evidence="7">
    <location>
        <begin position="98"/>
        <end position="115"/>
    </location>
</feature>
<dbReference type="RefSeq" id="WP_045999020.1">
    <property type="nucleotide sequence ID" value="NZ_VDDC01000010.1"/>
</dbReference>
<feature type="transmembrane region" description="Helical" evidence="7">
    <location>
        <begin position="34"/>
        <end position="52"/>
    </location>
</feature>
<feature type="transmembrane region" description="Helical" evidence="7">
    <location>
        <begin position="58"/>
        <end position="77"/>
    </location>
</feature>
<keyword evidence="6 7" id="KW-0472">Membrane</keyword>
<dbReference type="GO" id="GO:0008324">
    <property type="term" value="F:monoatomic cation transmembrane transporter activity"/>
    <property type="evidence" value="ECO:0007669"/>
    <property type="project" value="InterPro"/>
</dbReference>
<keyword evidence="4" id="KW-0677">Repeat</keyword>
<feature type="transmembrane region" description="Helical" evidence="7">
    <location>
        <begin position="180"/>
        <end position="202"/>
    </location>
</feature>
<dbReference type="InterPro" id="IPR004680">
    <property type="entry name" value="Cit_transptr-like_dom"/>
</dbReference>
<comment type="subcellular location">
    <subcellularLocation>
        <location evidence="1">Membrane</location>
        <topology evidence="1">Multi-pass membrane protein</topology>
    </subcellularLocation>
</comment>
<dbReference type="PROSITE" id="PS51202">
    <property type="entry name" value="RCK_C"/>
    <property type="match status" value="2"/>
</dbReference>
<evidence type="ECO:0000256" key="5">
    <source>
        <dbReference type="ARBA" id="ARBA00022989"/>
    </source>
</evidence>
<comment type="caution">
    <text evidence="9">The sequence shown here is derived from an EMBL/GenBank/DDBJ whole genome shotgun (WGS) entry which is preliminary data.</text>
</comment>
<dbReference type="InterPro" id="IPR036721">
    <property type="entry name" value="RCK_C_sf"/>
</dbReference>
<dbReference type="EMBL" id="VDDC01000010">
    <property type="protein sequence ID" value="TNH40129.1"/>
    <property type="molecule type" value="Genomic_DNA"/>
</dbReference>
<accession>A0A5C4R867</accession>
<feature type="domain" description="RCK C-terminal" evidence="8">
    <location>
        <begin position="215"/>
        <end position="295"/>
    </location>
</feature>
<feature type="transmembrane region" description="Helical" evidence="7">
    <location>
        <begin position="532"/>
        <end position="550"/>
    </location>
</feature>
<evidence type="ECO:0000259" key="8">
    <source>
        <dbReference type="PROSITE" id="PS51202"/>
    </source>
</evidence>
<dbReference type="Gene3D" id="3.30.70.1450">
    <property type="entry name" value="Regulator of K+ conductance, C-terminal domain"/>
    <property type="match status" value="2"/>
</dbReference>
<dbReference type="PANTHER" id="PTHR43652">
    <property type="entry name" value="BASIC AMINO ACID ANTIPORTER YFCC-RELATED"/>
    <property type="match status" value="1"/>
</dbReference>
<evidence type="ECO:0000256" key="3">
    <source>
        <dbReference type="ARBA" id="ARBA00022692"/>
    </source>
</evidence>
<evidence type="ECO:0000256" key="1">
    <source>
        <dbReference type="ARBA" id="ARBA00004141"/>
    </source>
</evidence>
<evidence type="ECO:0000256" key="4">
    <source>
        <dbReference type="ARBA" id="ARBA00022737"/>
    </source>
</evidence>
<evidence type="ECO:0000313" key="9">
    <source>
        <dbReference type="EMBL" id="TNH40129.1"/>
    </source>
</evidence>
<keyword evidence="2" id="KW-0813">Transport</keyword>
<keyword evidence="5 7" id="KW-1133">Transmembrane helix</keyword>
<feature type="transmembrane region" description="Helical" evidence="7">
    <location>
        <begin position="482"/>
        <end position="502"/>
    </location>
</feature>
<keyword evidence="3 7" id="KW-0812">Transmembrane</keyword>
<feature type="transmembrane region" description="Helical" evidence="7">
    <location>
        <begin position="570"/>
        <end position="593"/>
    </location>
</feature>
<feature type="transmembrane region" description="Helical" evidence="7">
    <location>
        <begin position="149"/>
        <end position="168"/>
    </location>
</feature>
<dbReference type="InterPro" id="IPR006037">
    <property type="entry name" value="RCK_C"/>
</dbReference>
<evidence type="ECO:0000313" key="10">
    <source>
        <dbReference type="Proteomes" id="UP000304880"/>
    </source>
</evidence>
<dbReference type="Pfam" id="PF02080">
    <property type="entry name" value="TrkA_C"/>
    <property type="match status" value="2"/>
</dbReference>
<name>A0A5C4R867_9RHOB</name>
<evidence type="ECO:0000256" key="6">
    <source>
        <dbReference type="ARBA" id="ARBA00023136"/>
    </source>
</evidence>
<protein>
    <submittedName>
        <fullName evidence="9">SLC13 family permease</fullName>
    </submittedName>
</protein>
<sequence>MLGFELTGTTASVAMLIIVSITFVLFIREKHPPEVIAIASAATMMVLGLLPVEDAAGVLSNAAPWTIAFMYLLMGGLMRTGALDLMSSIVSARADTNPMLAVASLFGFVIVASAVMNNTPVVAVMIPICIQLALRLGTTPSKLLMPLSYFTLMGGMISLIGTSTNLLVDGVARERGMEPFTIFEIAPVGIAITLAGIAYFLLIGRKLLPERTSLAGFLGSRREMKYFTEVAIPEDSSLVGQTVTEVALFKRDAVRLIDVLRGDASLRRNLPEVVLAPGDRVVLRSEMSDLLEMLDNKNLQMLDKLGSVATETVEVLISPGCHLIGRRLGDLRLRRRYGIYVLAAHRRNQNIGRQLDDLVVRVGDTLLLEGAPEDIGRLATDMEMVDVSRPSARAYRRNRAPIAIICLLAVVTLAALNVAPILALSFLAAAVILITRCVDAEEAFSFVDGRLMAMIFAMLAVGEALEHTGTVNLIVDFLAPHLMDLPPFLTLIAVYFLGLILTEVLSNNAVAVLLTPIAIALATTLGHDPRPYVVAVMFAATVAFATPIGYQTHMMVYGPGGYRFSDFVKVGVPLDIICGIVACLIIPILWPLVP</sequence>
<dbReference type="Pfam" id="PF03600">
    <property type="entry name" value="CitMHS"/>
    <property type="match status" value="1"/>
</dbReference>
<dbReference type="PANTHER" id="PTHR43652:SF2">
    <property type="entry name" value="BASIC AMINO ACID ANTIPORTER YFCC-RELATED"/>
    <property type="match status" value="1"/>
</dbReference>
<evidence type="ECO:0000256" key="2">
    <source>
        <dbReference type="ARBA" id="ARBA00022448"/>
    </source>
</evidence>
<dbReference type="InterPro" id="IPR051679">
    <property type="entry name" value="DASS-Related_Transporters"/>
</dbReference>
<dbReference type="Proteomes" id="UP000304880">
    <property type="component" value="Unassembled WGS sequence"/>
</dbReference>
<feature type="transmembrane region" description="Helical" evidence="7">
    <location>
        <begin position="508"/>
        <end position="525"/>
    </location>
</feature>
<dbReference type="GO" id="GO:0006813">
    <property type="term" value="P:potassium ion transport"/>
    <property type="evidence" value="ECO:0007669"/>
    <property type="project" value="InterPro"/>
</dbReference>
<organism evidence="9 10">
    <name type="scientific">Paracoccus haeundaensis</name>
    <dbReference type="NCBI Taxonomy" id="225362"/>
    <lineage>
        <taxon>Bacteria</taxon>
        <taxon>Pseudomonadati</taxon>
        <taxon>Pseudomonadota</taxon>
        <taxon>Alphaproteobacteria</taxon>
        <taxon>Rhodobacterales</taxon>
        <taxon>Paracoccaceae</taxon>
        <taxon>Paracoccus</taxon>
    </lineage>
</organism>
<proteinExistence type="predicted"/>
<keyword evidence="10" id="KW-1185">Reference proteome</keyword>
<dbReference type="GO" id="GO:0005886">
    <property type="term" value="C:plasma membrane"/>
    <property type="evidence" value="ECO:0007669"/>
    <property type="project" value="TreeGrafter"/>
</dbReference>
<dbReference type="GeneID" id="97047733"/>
<feature type="transmembrane region" description="Helical" evidence="7">
    <location>
        <begin position="402"/>
        <end position="434"/>
    </location>
</feature>